<dbReference type="SUPFAM" id="SSF57701">
    <property type="entry name" value="Zn2/Cys6 DNA-binding domain"/>
    <property type="match status" value="1"/>
</dbReference>
<evidence type="ECO:0000313" key="8">
    <source>
        <dbReference type="EMBL" id="OAL21424.1"/>
    </source>
</evidence>
<evidence type="ECO:0000256" key="3">
    <source>
        <dbReference type="ARBA" id="ARBA00023125"/>
    </source>
</evidence>
<feature type="region of interest" description="Disordered" evidence="6">
    <location>
        <begin position="496"/>
        <end position="525"/>
    </location>
</feature>
<keyword evidence="4" id="KW-0804">Transcription</keyword>
<dbReference type="Pfam" id="PF00172">
    <property type="entry name" value="Zn_clus"/>
    <property type="match status" value="1"/>
</dbReference>
<dbReference type="GeneID" id="34594745"/>
<organism evidence="8 9">
    <name type="scientific">Fonsecaea nubica</name>
    <dbReference type="NCBI Taxonomy" id="856822"/>
    <lineage>
        <taxon>Eukaryota</taxon>
        <taxon>Fungi</taxon>
        <taxon>Dikarya</taxon>
        <taxon>Ascomycota</taxon>
        <taxon>Pezizomycotina</taxon>
        <taxon>Eurotiomycetes</taxon>
        <taxon>Chaetothyriomycetidae</taxon>
        <taxon>Chaetothyriales</taxon>
        <taxon>Herpotrichiellaceae</taxon>
        <taxon>Fonsecaea</taxon>
    </lineage>
</organism>
<evidence type="ECO:0000256" key="4">
    <source>
        <dbReference type="ARBA" id="ARBA00023163"/>
    </source>
</evidence>
<evidence type="ECO:0000256" key="6">
    <source>
        <dbReference type="SAM" id="MobiDB-lite"/>
    </source>
</evidence>
<dbReference type="SMART" id="SM00906">
    <property type="entry name" value="Fungal_trans"/>
    <property type="match status" value="1"/>
</dbReference>
<dbReference type="InterPro" id="IPR001138">
    <property type="entry name" value="Zn2Cys6_DnaBD"/>
</dbReference>
<dbReference type="PROSITE" id="PS00463">
    <property type="entry name" value="ZN2_CY6_FUNGAL_1"/>
    <property type="match status" value="1"/>
</dbReference>
<dbReference type="PANTHER" id="PTHR47424:SF5">
    <property type="entry name" value="ZN(II)2CYS6 TRANSCRIPTION FACTOR (EUROFUNG)"/>
    <property type="match status" value="1"/>
</dbReference>
<feature type="region of interest" description="Disordered" evidence="6">
    <location>
        <begin position="194"/>
        <end position="219"/>
    </location>
</feature>
<dbReference type="GO" id="GO:0000435">
    <property type="term" value="P:positive regulation of transcription from RNA polymerase II promoter by galactose"/>
    <property type="evidence" value="ECO:0007669"/>
    <property type="project" value="TreeGrafter"/>
</dbReference>
<dbReference type="InterPro" id="IPR036864">
    <property type="entry name" value="Zn2-C6_fun-type_DNA-bd_sf"/>
</dbReference>
<dbReference type="CDD" id="cd12148">
    <property type="entry name" value="fungal_TF_MHR"/>
    <property type="match status" value="1"/>
</dbReference>
<evidence type="ECO:0000259" key="7">
    <source>
        <dbReference type="PROSITE" id="PS50048"/>
    </source>
</evidence>
<accession>A0A178BW71</accession>
<feature type="compositionally biased region" description="Polar residues" evidence="6">
    <location>
        <begin position="130"/>
        <end position="148"/>
    </location>
</feature>
<keyword evidence="2" id="KW-0805">Transcription regulation</keyword>
<dbReference type="EMBL" id="LVCJ01000149">
    <property type="protein sequence ID" value="OAL21424.1"/>
    <property type="molecule type" value="Genomic_DNA"/>
</dbReference>
<sequence>MSSKRPNDNSLELAPKTKRSRYVSNACNECKRRKVKCTGDEPCERCLNSMTICSYPRSLARGDVDALSASASRQHEDNGGTSLANMDMQIRTIMEKVDSLHQKMNSLSGAGTSLHEATHSETPGLVSLVEQQQNPSKETTDETSSNSILPRIRSPRRLTSPSGTETLSPEYHGPTSSEFTFTVANESFSDLGIGGTAVSNGSPKQAMNPSFSPPAMPGGHTADKTLLRRLLTRDPLWTIQRSDAFRWMNIYHDSLGAMYPVVESQHLEAKTHMLFDALEAIKAGRYRDHFSRALELLYSGAINETKLLIAMGSIMDLGVVNSEMAVQLVQSVLDSSDDSLMNAEGIHGVQLLVLTALFYLHLDEELKASRYVCLASRRCLEMGLHRRETLLKHFPAEAPRKEALRFFWSVFMLDRRSSLGLGVPFVIQDSLVDPKLVAMPFDHLYLRTMIPFTKLSGKAWHMSNVFGSKDPDVVRDEVDYLDYQVLQWQRQIPESLRYSPGSSGPSSDGHADTSRVAHPTDSTQERFPQRSQFFLSVALCVRANQLRNVIYRPLLQSPSGIQSYSAQATTALLAAQDSLRVLVELETSTDLLERHTVFFKHFIVSALGNLLLLAVHAAAEYWAGIRDTFYAALALLRRLSTRCGPVMRVWDRLKGLEDLHDKIAARRRDAGVSAAAVVWDGDSGGLRTSEKSNTQNDEWRGDPLDMDQTLGSDQHDDDGSGGEYMLFDSQIRDEFAGLFDSSLDVADLFDFPVE</sequence>
<dbReference type="GO" id="GO:0005634">
    <property type="term" value="C:nucleus"/>
    <property type="evidence" value="ECO:0007669"/>
    <property type="project" value="TreeGrafter"/>
</dbReference>
<evidence type="ECO:0000313" key="9">
    <source>
        <dbReference type="Proteomes" id="UP000185904"/>
    </source>
</evidence>
<dbReference type="AlphaFoldDB" id="A0A178BW71"/>
<dbReference type="RefSeq" id="XP_022494406.1">
    <property type="nucleotide sequence ID" value="XM_022649613.1"/>
</dbReference>
<feature type="compositionally biased region" description="Polar residues" evidence="6">
    <location>
        <begin position="197"/>
        <end position="210"/>
    </location>
</feature>
<dbReference type="InterPro" id="IPR051127">
    <property type="entry name" value="Fungal_SecMet_Regulators"/>
</dbReference>
<dbReference type="OrthoDB" id="3971593at2759"/>
<dbReference type="Proteomes" id="UP000185904">
    <property type="component" value="Unassembled WGS sequence"/>
</dbReference>
<name>A0A178BW71_9EURO</name>
<feature type="region of interest" description="Disordered" evidence="6">
    <location>
        <begin position="685"/>
        <end position="723"/>
    </location>
</feature>
<keyword evidence="5" id="KW-0539">Nucleus</keyword>
<feature type="domain" description="Zn(2)-C6 fungal-type" evidence="7">
    <location>
        <begin position="26"/>
        <end position="55"/>
    </location>
</feature>
<feature type="region of interest" description="Disordered" evidence="6">
    <location>
        <begin position="130"/>
        <end position="175"/>
    </location>
</feature>
<evidence type="ECO:0000256" key="5">
    <source>
        <dbReference type="ARBA" id="ARBA00023242"/>
    </source>
</evidence>
<dbReference type="PANTHER" id="PTHR47424">
    <property type="entry name" value="REGULATORY PROTEIN GAL4"/>
    <property type="match status" value="1"/>
</dbReference>
<dbReference type="GO" id="GO:0000978">
    <property type="term" value="F:RNA polymerase II cis-regulatory region sequence-specific DNA binding"/>
    <property type="evidence" value="ECO:0007669"/>
    <property type="project" value="TreeGrafter"/>
</dbReference>
<reference evidence="8 9" key="1">
    <citation type="submission" date="2016-03" db="EMBL/GenBank/DDBJ databases">
        <title>The draft genome sequence of Fonsecaea nubica causative agent of cutaneous subcutaneous infection in human host.</title>
        <authorList>
            <person name="Costa F."/>
            <person name="Sybren D.H."/>
            <person name="Raittz R.T."/>
            <person name="Weiss V.A."/>
            <person name="Leao A.C."/>
            <person name="Gomes R."/>
            <person name="De Souza E.M."/>
            <person name="Pedrosa F.O."/>
            <person name="Steffens M.B."/>
            <person name="Bombassaro A."/>
            <person name="Tadra-Sfeir M.Z."/>
            <person name="Moreno L.F."/>
            <person name="Najafzadeh M.J."/>
            <person name="Felipe M.S."/>
            <person name="Teixeira M."/>
            <person name="Sun J."/>
            <person name="Xi L."/>
            <person name="Castro M.A."/>
            <person name="Vicente V.A."/>
        </authorList>
    </citation>
    <scope>NUCLEOTIDE SEQUENCE [LARGE SCALE GENOMIC DNA]</scope>
    <source>
        <strain evidence="8 9">CBS 269.64</strain>
    </source>
</reference>
<dbReference type="CDD" id="cd00067">
    <property type="entry name" value="GAL4"/>
    <property type="match status" value="1"/>
</dbReference>
<dbReference type="PROSITE" id="PS50048">
    <property type="entry name" value="ZN2_CY6_FUNGAL_2"/>
    <property type="match status" value="1"/>
</dbReference>
<proteinExistence type="predicted"/>
<evidence type="ECO:0000256" key="1">
    <source>
        <dbReference type="ARBA" id="ARBA00022723"/>
    </source>
</evidence>
<gene>
    <name evidence="8" type="ORF">AYO20_11361</name>
</gene>
<dbReference type="SMART" id="SM00066">
    <property type="entry name" value="GAL4"/>
    <property type="match status" value="1"/>
</dbReference>
<keyword evidence="1" id="KW-0479">Metal-binding</keyword>
<keyword evidence="3" id="KW-0238">DNA-binding</keyword>
<dbReference type="InterPro" id="IPR007219">
    <property type="entry name" value="XnlR_reg_dom"/>
</dbReference>
<protein>
    <recommendedName>
        <fullName evidence="7">Zn(2)-C6 fungal-type domain-containing protein</fullName>
    </recommendedName>
</protein>
<dbReference type="Pfam" id="PF04082">
    <property type="entry name" value="Fungal_trans"/>
    <property type="match status" value="1"/>
</dbReference>
<dbReference type="GO" id="GO:0000981">
    <property type="term" value="F:DNA-binding transcription factor activity, RNA polymerase II-specific"/>
    <property type="evidence" value="ECO:0007669"/>
    <property type="project" value="InterPro"/>
</dbReference>
<dbReference type="Gene3D" id="4.10.240.10">
    <property type="entry name" value="Zn(2)-C6 fungal-type DNA-binding domain"/>
    <property type="match status" value="1"/>
</dbReference>
<dbReference type="GO" id="GO:0008270">
    <property type="term" value="F:zinc ion binding"/>
    <property type="evidence" value="ECO:0007669"/>
    <property type="project" value="InterPro"/>
</dbReference>
<evidence type="ECO:0000256" key="2">
    <source>
        <dbReference type="ARBA" id="ARBA00023015"/>
    </source>
</evidence>
<feature type="compositionally biased region" description="Polar residues" evidence="6">
    <location>
        <begin position="157"/>
        <end position="167"/>
    </location>
</feature>
<keyword evidence="9" id="KW-1185">Reference proteome</keyword>
<dbReference type="GO" id="GO:0006351">
    <property type="term" value="P:DNA-templated transcription"/>
    <property type="evidence" value="ECO:0007669"/>
    <property type="project" value="InterPro"/>
</dbReference>
<comment type="caution">
    <text evidence="8">The sequence shown here is derived from an EMBL/GenBank/DDBJ whole genome shotgun (WGS) entry which is preliminary data.</text>
</comment>